<keyword evidence="2 3" id="KW-0823">Tryptophan catabolism</keyword>
<keyword evidence="5" id="KW-1185">Reference proteome</keyword>
<reference evidence="4" key="1">
    <citation type="journal article" date="2023" name="Mol. Phylogenet. Evol.">
        <title>Genome-scale phylogeny and comparative genomics of the fungal order Sordariales.</title>
        <authorList>
            <person name="Hensen N."/>
            <person name="Bonometti L."/>
            <person name="Westerberg I."/>
            <person name="Brannstrom I.O."/>
            <person name="Guillou S."/>
            <person name="Cros-Aarteil S."/>
            <person name="Calhoun S."/>
            <person name="Haridas S."/>
            <person name="Kuo A."/>
            <person name="Mondo S."/>
            <person name="Pangilinan J."/>
            <person name="Riley R."/>
            <person name="LaButti K."/>
            <person name="Andreopoulos B."/>
            <person name="Lipzen A."/>
            <person name="Chen C."/>
            <person name="Yan M."/>
            <person name="Daum C."/>
            <person name="Ng V."/>
            <person name="Clum A."/>
            <person name="Steindorff A."/>
            <person name="Ohm R.A."/>
            <person name="Martin F."/>
            <person name="Silar P."/>
            <person name="Natvig D.O."/>
            <person name="Lalanne C."/>
            <person name="Gautier V."/>
            <person name="Ament-Velasquez S.L."/>
            <person name="Kruys A."/>
            <person name="Hutchinson M.I."/>
            <person name="Powell A.J."/>
            <person name="Barry K."/>
            <person name="Miller A.N."/>
            <person name="Grigoriev I.V."/>
            <person name="Debuchy R."/>
            <person name="Gladieux P."/>
            <person name="Hiltunen Thoren M."/>
            <person name="Johannesson H."/>
        </authorList>
    </citation>
    <scope>NUCLEOTIDE SEQUENCE</scope>
    <source>
        <strain evidence="4">CBS 955.72</strain>
    </source>
</reference>
<evidence type="ECO:0000256" key="3">
    <source>
        <dbReference type="HAMAP-Rule" id="MF_03014"/>
    </source>
</evidence>
<sequence length="377" mass="40709">MSKNPLKLTQNSGRPGNKLNPAMWGDTFQTFNSPPPKPNPHLTKHIPNHPPMTTNDHLTWASAPWTSVPGPSTAPIGVHKTLPYLPPSRGGTALHTLDIWLPSTPTTTTTTTTTTGTLPSGPGTWLVYIHGGAWRDPAVTAASFSAAASRLLQRAAEESAQPLAGIASLNYRLSPHPAHPAPGDPARAAAHPDHIQDVLAGLGFLQGLGVRGRYVLAGHSCGATLAFQAVMDPRRWGLGAEVVKPAVVVGFNGLYDLAGFIRAPPEGWEGLVEPYEEFTTRAFGPEENVWRAVCPATAEGWVPEWDGEGRKRVVLVQSREDTLVPYSQLESMKVYLERWTEKVKTEVVEVEGGGDHDDMWGRGDKMAEVLWNAMLGV</sequence>
<feature type="short sequence motif" description="HGGXW" evidence="3">
    <location>
        <begin position="130"/>
        <end position="134"/>
    </location>
</feature>
<dbReference type="EC" id="3.5.1.9" evidence="3"/>
<comment type="subunit">
    <text evidence="3">Homodimer.</text>
</comment>
<feature type="active site" evidence="3">
    <location>
        <position position="356"/>
    </location>
</feature>
<dbReference type="GO" id="GO:0004061">
    <property type="term" value="F:arylformamidase activity"/>
    <property type="evidence" value="ECO:0007669"/>
    <property type="project" value="UniProtKB-UniRule"/>
</dbReference>
<evidence type="ECO:0000313" key="4">
    <source>
        <dbReference type="EMBL" id="KAK3344180.1"/>
    </source>
</evidence>
<comment type="function">
    <text evidence="3">Catalyzes the hydrolysis of N-formyl-L-kynurenine to L-kynurenine, the second step in the kynurenine pathway of tryptophan degradation. Kynurenine may be further oxidized to nicotinic acid, NAD(H) and NADP(H). Required for elimination of toxic metabolites.</text>
</comment>
<organism evidence="4 5">
    <name type="scientific">Lasiosphaeria hispida</name>
    <dbReference type="NCBI Taxonomy" id="260671"/>
    <lineage>
        <taxon>Eukaryota</taxon>
        <taxon>Fungi</taxon>
        <taxon>Dikarya</taxon>
        <taxon>Ascomycota</taxon>
        <taxon>Pezizomycotina</taxon>
        <taxon>Sordariomycetes</taxon>
        <taxon>Sordariomycetidae</taxon>
        <taxon>Sordariales</taxon>
        <taxon>Lasiosphaeriaceae</taxon>
        <taxon>Lasiosphaeria</taxon>
    </lineage>
</organism>
<dbReference type="HAMAP" id="MF_03014">
    <property type="entry name" value="KFase"/>
    <property type="match status" value="1"/>
</dbReference>
<dbReference type="InterPro" id="IPR050300">
    <property type="entry name" value="GDXG_lipolytic_enzyme"/>
</dbReference>
<dbReference type="PANTHER" id="PTHR48081:SF33">
    <property type="entry name" value="KYNURENINE FORMAMIDASE"/>
    <property type="match status" value="1"/>
</dbReference>
<comment type="domain">
    <text evidence="3">The main chain amide nitrogen atoms of the second glycine and its adjacent residue in the HGGXW motif define the oxyanion hole, and stabilize the oxyanion that forms during the nucleophilic attack by the catalytic serine during substrate cleavage.</text>
</comment>
<comment type="catalytic activity">
    <reaction evidence="3">
        <text>N-formyl-L-kynurenine + H2O = L-kynurenine + formate + H(+)</text>
        <dbReference type="Rhea" id="RHEA:13009"/>
        <dbReference type="ChEBI" id="CHEBI:15377"/>
        <dbReference type="ChEBI" id="CHEBI:15378"/>
        <dbReference type="ChEBI" id="CHEBI:15740"/>
        <dbReference type="ChEBI" id="CHEBI:57959"/>
        <dbReference type="ChEBI" id="CHEBI:58629"/>
        <dbReference type="EC" id="3.5.1.9"/>
    </reaction>
</comment>
<evidence type="ECO:0000256" key="2">
    <source>
        <dbReference type="ARBA" id="ARBA00023079"/>
    </source>
</evidence>
<evidence type="ECO:0000313" key="5">
    <source>
        <dbReference type="Proteomes" id="UP001275084"/>
    </source>
</evidence>
<protein>
    <recommendedName>
        <fullName evidence="3">Kynurenine formamidase</fullName>
        <shortName evidence="3">KFA</shortName>
        <shortName evidence="3">KFase</shortName>
        <ecNumber evidence="3">3.5.1.9</ecNumber>
    </recommendedName>
    <alternativeName>
        <fullName evidence="3">Arylformamidase</fullName>
    </alternativeName>
    <alternativeName>
        <fullName evidence="3">N-formylkynurenine formamidase</fullName>
        <shortName evidence="3">FKF</shortName>
    </alternativeName>
</protein>
<dbReference type="SUPFAM" id="SSF53474">
    <property type="entry name" value="alpha/beta-Hydrolases"/>
    <property type="match status" value="1"/>
</dbReference>
<proteinExistence type="inferred from homology"/>
<feature type="active site" evidence="3">
    <location>
        <position position="321"/>
    </location>
</feature>
<name>A0AAJ0H9C2_9PEZI</name>
<dbReference type="Gene3D" id="3.40.50.1820">
    <property type="entry name" value="alpha/beta hydrolase"/>
    <property type="match status" value="1"/>
</dbReference>
<comment type="similarity">
    <text evidence="3">Belongs to the kynurenine formamidase family.</text>
</comment>
<dbReference type="GO" id="GO:0019441">
    <property type="term" value="P:L-tryptophan catabolic process to kynurenine"/>
    <property type="evidence" value="ECO:0007669"/>
    <property type="project" value="UniProtKB-UniRule"/>
</dbReference>
<comment type="pathway">
    <text evidence="3">Amino-acid degradation; L-tryptophan degradation via kynurenine pathway; L-kynurenine from L-tryptophan: step 2/2.</text>
</comment>
<dbReference type="InterPro" id="IPR027519">
    <property type="entry name" value="KFase_ver/fungi-typ"/>
</dbReference>
<accession>A0AAJ0H9C2</accession>
<keyword evidence="1 3" id="KW-0378">Hydrolase</keyword>
<gene>
    <name evidence="4" type="ORF">B0T25DRAFT_320075</name>
</gene>
<reference evidence="4" key="2">
    <citation type="submission" date="2023-06" db="EMBL/GenBank/DDBJ databases">
        <authorList>
            <consortium name="Lawrence Berkeley National Laboratory"/>
            <person name="Haridas S."/>
            <person name="Hensen N."/>
            <person name="Bonometti L."/>
            <person name="Westerberg I."/>
            <person name="Brannstrom I.O."/>
            <person name="Guillou S."/>
            <person name="Cros-Aarteil S."/>
            <person name="Calhoun S."/>
            <person name="Kuo A."/>
            <person name="Mondo S."/>
            <person name="Pangilinan J."/>
            <person name="Riley R."/>
            <person name="Labutti K."/>
            <person name="Andreopoulos B."/>
            <person name="Lipzen A."/>
            <person name="Chen C."/>
            <person name="Yanf M."/>
            <person name="Daum C."/>
            <person name="Ng V."/>
            <person name="Clum A."/>
            <person name="Steindorff A."/>
            <person name="Ohm R."/>
            <person name="Martin F."/>
            <person name="Silar P."/>
            <person name="Natvig D."/>
            <person name="Lalanne C."/>
            <person name="Gautier V."/>
            <person name="Ament-Velasquez S.L."/>
            <person name="Kruys A."/>
            <person name="Hutchinson M.I."/>
            <person name="Powell A.J."/>
            <person name="Barry K."/>
            <person name="Miller A.N."/>
            <person name="Grigoriev I.V."/>
            <person name="Debuchy R."/>
            <person name="Gladieux P."/>
            <person name="Thoren M.H."/>
            <person name="Johannesson H."/>
        </authorList>
    </citation>
    <scope>NUCLEOTIDE SEQUENCE</scope>
    <source>
        <strain evidence="4">CBS 955.72</strain>
    </source>
</reference>
<dbReference type="Proteomes" id="UP001275084">
    <property type="component" value="Unassembled WGS sequence"/>
</dbReference>
<feature type="active site" description="Nucleophile" evidence="3">
    <location>
        <position position="220"/>
    </location>
</feature>
<dbReference type="EMBL" id="JAUIQD010000007">
    <property type="protein sequence ID" value="KAK3344180.1"/>
    <property type="molecule type" value="Genomic_DNA"/>
</dbReference>
<dbReference type="InterPro" id="IPR029058">
    <property type="entry name" value="AB_hydrolase_fold"/>
</dbReference>
<evidence type="ECO:0000256" key="1">
    <source>
        <dbReference type="ARBA" id="ARBA00022801"/>
    </source>
</evidence>
<dbReference type="PANTHER" id="PTHR48081">
    <property type="entry name" value="AB HYDROLASE SUPERFAMILY PROTEIN C4A8.06C"/>
    <property type="match status" value="1"/>
</dbReference>
<dbReference type="GO" id="GO:0034354">
    <property type="term" value="P:'de novo' NAD+ biosynthetic process from L-tryptophan"/>
    <property type="evidence" value="ECO:0007669"/>
    <property type="project" value="UniProtKB-UniRule"/>
</dbReference>
<comment type="caution">
    <text evidence="4">The sequence shown here is derived from an EMBL/GenBank/DDBJ whole genome shotgun (WGS) entry which is preliminary data.</text>
</comment>
<dbReference type="AlphaFoldDB" id="A0AAJ0H9C2"/>